<dbReference type="PANTHER" id="PTHR12302">
    <property type="entry name" value="EBNA2 BINDING PROTEIN P100"/>
    <property type="match status" value="1"/>
</dbReference>
<gene>
    <name evidence="6" type="ORF">A2637_05735</name>
</gene>
<feature type="domain" description="TNase-like" evidence="5">
    <location>
        <begin position="29"/>
        <end position="158"/>
    </location>
</feature>
<dbReference type="GO" id="GO:0004519">
    <property type="term" value="F:endonuclease activity"/>
    <property type="evidence" value="ECO:0007669"/>
    <property type="project" value="UniProtKB-KW"/>
</dbReference>
<keyword evidence="4" id="KW-0732">Signal</keyword>
<feature type="chain" id="PRO_5009225569" description="TNase-like domain-containing protein" evidence="4">
    <location>
        <begin position="28"/>
        <end position="253"/>
    </location>
</feature>
<evidence type="ECO:0000256" key="1">
    <source>
        <dbReference type="ARBA" id="ARBA00022722"/>
    </source>
</evidence>
<dbReference type="InterPro" id="IPR035437">
    <property type="entry name" value="SNase_OB-fold_sf"/>
</dbReference>
<evidence type="ECO:0000256" key="4">
    <source>
        <dbReference type="SAM" id="SignalP"/>
    </source>
</evidence>
<dbReference type="GO" id="GO:0016787">
    <property type="term" value="F:hydrolase activity"/>
    <property type="evidence" value="ECO:0007669"/>
    <property type="project" value="UniProtKB-KW"/>
</dbReference>
<evidence type="ECO:0000259" key="5">
    <source>
        <dbReference type="PROSITE" id="PS50830"/>
    </source>
</evidence>
<keyword evidence="1" id="KW-0540">Nuclease</keyword>
<evidence type="ECO:0000256" key="3">
    <source>
        <dbReference type="ARBA" id="ARBA00022801"/>
    </source>
</evidence>
<dbReference type="SUPFAM" id="SSF50199">
    <property type="entry name" value="Staphylococcal nuclease"/>
    <property type="match status" value="1"/>
</dbReference>
<proteinExistence type="predicted"/>
<accession>A0A1F6TLY5</accession>
<dbReference type="SMART" id="SM00318">
    <property type="entry name" value="SNc"/>
    <property type="match status" value="1"/>
</dbReference>
<keyword evidence="2" id="KW-0255">Endonuclease</keyword>
<dbReference type="Gene3D" id="2.40.50.90">
    <property type="match status" value="1"/>
</dbReference>
<dbReference type="PANTHER" id="PTHR12302:SF3">
    <property type="entry name" value="SERINE_THREONINE-PROTEIN KINASE 31"/>
    <property type="match status" value="1"/>
</dbReference>
<sequence>MRTGTAKKALFRSAFLFLALLPAAAFGDAAETVRVEYVLDGDSLVLDDGREVRLIGINAPEFGRDGAPHQPLAVEARAELARLAHGARVTLELDRELRDRYGRLLAHVRLADGTSIQETMLRRGLAWAIVIPPNLARLKERLAAENEARARQRGVWGRPDYAPVAAEKLTRADTGFRLVRGEIARVGHGRKMIFLDLAPRMALKVPRADWEKYFPGRPEDMVGRRVVARGWVTAHRDRLYLRVQHPSVLTLIE</sequence>
<feature type="signal peptide" evidence="4">
    <location>
        <begin position="1"/>
        <end position="27"/>
    </location>
</feature>
<evidence type="ECO:0000313" key="6">
    <source>
        <dbReference type="EMBL" id="OGI46147.1"/>
    </source>
</evidence>
<dbReference type="AlphaFoldDB" id="A0A1F6TLY5"/>
<evidence type="ECO:0000313" key="7">
    <source>
        <dbReference type="Proteomes" id="UP000179360"/>
    </source>
</evidence>
<dbReference type="PROSITE" id="PS50830">
    <property type="entry name" value="TNASE_3"/>
    <property type="match status" value="1"/>
</dbReference>
<evidence type="ECO:0000256" key="2">
    <source>
        <dbReference type="ARBA" id="ARBA00022759"/>
    </source>
</evidence>
<dbReference type="Proteomes" id="UP000179360">
    <property type="component" value="Unassembled WGS sequence"/>
</dbReference>
<dbReference type="EMBL" id="MFSY01000054">
    <property type="protein sequence ID" value="OGI46147.1"/>
    <property type="molecule type" value="Genomic_DNA"/>
</dbReference>
<dbReference type="InterPro" id="IPR016071">
    <property type="entry name" value="Staphylococal_nuclease_OB-fold"/>
</dbReference>
<name>A0A1F6TLY5_9PROT</name>
<protein>
    <recommendedName>
        <fullName evidence="5">TNase-like domain-containing protein</fullName>
    </recommendedName>
</protein>
<dbReference type="Pfam" id="PF00565">
    <property type="entry name" value="SNase"/>
    <property type="match status" value="1"/>
</dbReference>
<keyword evidence="3" id="KW-0378">Hydrolase</keyword>
<organism evidence="6 7">
    <name type="scientific">Candidatus Muproteobacteria bacterium RIFCSPHIGHO2_01_FULL_65_16</name>
    <dbReference type="NCBI Taxonomy" id="1817764"/>
    <lineage>
        <taxon>Bacteria</taxon>
        <taxon>Pseudomonadati</taxon>
        <taxon>Pseudomonadota</taxon>
        <taxon>Candidatus Muproteobacteria</taxon>
    </lineage>
</organism>
<comment type="caution">
    <text evidence="6">The sequence shown here is derived from an EMBL/GenBank/DDBJ whole genome shotgun (WGS) entry which is preliminary data.</text>
</comment>
<dbReference type="STRING" id="1817764.A2637_05735"/>
<reference evidence="6 7" key="1">
    <citation type="journal article" date="2016" name="Nat. Commun.">
        <title>Thousands of microbial genomes shed light on interconnected biogeochemical processes in an aquifer system.</title>
        <authorList>
            <person name="Anantharaman K."/>
            <person name="Brown C.T."/>
            <person name="Hug L.A."/>
            <person name="Sharon I."/>
            <person name="Castelle C.J."/>
            <person name="Probst A.J."/>
            <person name="Thomas B.C."/>
            <person name="Singh A."/>
            <person name="Wilkins M.J."/>
            <person name="Karaoz U."/>
            <person name="Brodie E.L."/>
            <person name="Williams K.H."/>
            <person name="Hubbard S.S."/>
            <person name="Banfield J.F."/>
        </authorList>
    </citation>
    <scope>NUCLEOTIDE SEQUENCE [LARGE SCALE GENOMIC DNA]</scope>
</reference>